<evidence type="ECO:0008006" key="3">
    <source>
        <dbReference type="Google" id="ProtNLM"/>
    </source>
</evidence>
<keyword evidence="2" id="KW-1185">Reference proteome</keyword>
<dbReference type="Pfam" id="PF00378">
    <property type="entry name" value="ECH_1"/>
    <property type="match status" value="1"/>
</dbReference>
<dbReference type="InterPro" id="IPR029045">
    <property type="entry name" value="ClpP/crotonase-like_dom_sf"/>
</dbReference>
<dbReference type="EMBL" id="KV878595">
    <property type="protein sequence ID" value="OJJ54373.1"/>
    <property type="molecule type" value="Genomic_DNA"/>
</dbReference>
<organism evidence="1 2">
    <name type="scientific">Aspergillus sydowii CBS 593.65</name>
    <dbReference type="NCBI Taxonomy" id="1036612"/>
    <lineage>
        <taxon>Eukaryota</taxon>
        <taxon>Fungi</taxon>
        <taxon>Dikarya</taxon>
        <taxon>Ascomycota</taxon>
        <taxon>Pezizomycotina</taxon>
        <taxon>Eurotiomycetes</taxon>
        <taxon>Eurotiomycetidae</taxon>
        <taxon>Eurotiales</taxon>
        <taxon>Aspergillaceae</taxon>
        <taxon>Aspergillus</taxon>
        <taxon>Aspergillus subgen. Nidulantes</taxon>
    </lineage>
</organism>
<gene>
    <name evidence="1" type="ORF">ASPSYDRAFT_50397</name>
</gene>
<dbReference type="GeneID" id="63764135"/>
<dbReference type="RefSeq" id="XP_040698179.1">
    <property type="nucleotide sequence ID" value="XM_040848062.1"/>
</dbReference>
<dbReference type="Gene3D" id="3.90.226.10">
    <property type="entry name" value="2-enoyl-CoA Hydratase, Chain A, domain 1"/>
    <property type="match status" value="1"/>
</dbReference>
<name>A0A1L9T507_9EURO</name>
<evidence type="ECO:0000313" key="1">
    <source>
        <dbReference type="EMBL" id="OJJ54373.1"/>
    </source>
</evidence>
<dbReference type="SUPFAM" id="SSF52096">
    <property type="entry name" value="ClpP/crotonase"/>
    <property type="match status" value="1"/>
</dbReference>
<protein>
    <recommendedName>
        <fullName evidence="3">Enoyl-CoA hydratase</fullName>
    </recommendedName>
</protein>
<dbReference type="AlphaFoldDB" id="A0A1L9T507"/>
<dbReference type="OrthoDB" id="410701at2759"/>
<accession>A0A1L9T507</accession>
<dbReference type="Proteomes" id="UP000184356">
    <property type="component" value="Unassembled WGS sequence"/>
</dbReference>
<dbReference type="InterPro" id="IPR001753">
    <property type="entry name" value="Enoyl-CoA_hydra/iso"/>
</dbReference>
<dbReference type="STRING" id="1036612.A0A1L9T507"/>
<reference evidence="2" key="1">
    <citation type="journal article" date="2017" name="Genome Biol.">
        <title>Comparative genomics reveals high biological diversity and specific adaptations in the industrially and medically important fungal genus Aspergillus.</title>
        <authorList>
            <person name="de Vries R.P."/>
            <person name="Riley R."/>
            <person name="Wiebenga A."/>
            <person name="Aguilar-Osorio G."/>
            <person name="Amillis S."/>
            <person name="Uchima C.A."/>
            <person name="Anderluh G."/>
            <person name="Asadollahi M."/>
            <person name="Askin M."/>
            <person name="Barry K."/>
            <person name="Battaglia E."/>
            <person name="Bayram O."/>
            <person name="Benocci T."/>
            <person name="Braus-Stromeyer S.A."/>
            <person name="Caldana C."/>
            <person name="Canovas D."/>
            <person name="Cerqueira G.C."/>
            <person name="Chen F."/>
            <person name="Chen W."/>
            <person name="Choi C."/>
            <person name="Clum A."/>
            <person name="Dos Santos R.A."/>
            <person name="Damasio A.R."/>
            <person name="Diallinas G."/>
            <person name="Emri T."/>
            <person name="Fekete E."/>
            <person name="Flipphi M."/>
            <person name="Freyberg S."/>
            <person name="Gallo A."/>
            <person name="Gournas C."/>
            <person name="Habgood R."/>
            <person name="Hainaut M."/>
            <person name="Harispe M.L."/>
            <person name="Henrissat B."/>
            <person name="Hilden K.S."/>
            <person name="Hope R."/>
            <person name="Hossain A."/>
            <person name="Karabika E."/>
            <person name="Karaffa L."/>
            <person name="Karanyi Z."/>
            <person name="Krasevec N."/>
            <person name="Kuo A."/>
            <person name="Kusch H."/>
            <person name="LaButti K."/>
            <person name="Lagendijk E.L."/>
            <person name="Lapidus A."/>
            <person name="Levasseur A."/>
            <person name="Lindquist E."/>
            <person name="Lipzen A."/>
            <person name="Logrieco A.F."/>
            <person name="MacCabe A."/>
            <person name="Maekelae M.R."/>
            <person name="Malavazi I."/>
            <person name="Melin P."/>
            <person name="Meyer V."/>
            <person name="Mielnichuk N."/>
            <person name="Miskei M."/>
            <person name="Molnar A.P."/>
            <person name="Mule G."/>
            <person name="Ngan C.Y."/>
            <person name="Orejas M."/>
            <person name="Orosz E."/>
            <person name="Ouedraogo J.P."/>
            <person name="Overkamp K.M."/>
            <person name="Park H.-S."/>
            <person name="Perrone G."/>
            <person name="Piumi F."/>
            <person name="Punt P.J."/>
            <person name="Ram A.F."/>
            <person name="Ramon A."/>
            <person name="Rauscher S."/>
            <person name="Record E."/>
            <person name="Riano-Pachon D.M."/>
            <person name="Robert V."/>
            <person name="Roehrig J."/>
            <person name="Ruller R."/>
            <person name="Salamov A."/>
            <person name="Salih N.S."/>
            <person name="Samson R.A."/>
            <person name="Sandor E."/>
            <person name="Sanguinetti M."/>
            <person name="Schuetze T."/>
            <person name="Sepcic K."/>
            <person name="Shelest E."/>
            <person name="Sherlock G."/>
            <person name="Sophianopoulou V."/>
            <person name="Squina F.M."/>
            <person name="Sun H."/>
            <person name="Susca A."/>
            <person name="Todd R.B."/>
            <person name="Tsang A."/>
            <person name="Unkles S.E."/>
            <person name="van de Wiele N."/>
            <person name="van Rossen-Uffink D."/>
            <person name="Oliveira J.V."/>
            <person name="Vesth T.C."/>
            <person name="Visser J."/>
            <person name="Yu J.-H."/>
            <person name="Zhou M."/>
            <person name="Andersen M.R."/>
            <person name="Archer D.B."/>
            <person name="Baker S.E."/>
            <person name="Benoit I."/>
            <person name="Brakhage A.A."/>
            <person name="Braus G.H."/>
            <person name="Fischer R."/>
            <person name="Frisvad J.C."/>
            <person name="Goldman G.H."/>
            <person name="Houbraken J."/>
            <person name="Oakley B."/>
            <person name="Pocsi I."/>
            <person name="Scazzocchio C."/>
            <person name="Seiboth B."/>
            <person name="vanKuyk P.A."/>
            <person name="Wortman J."/>
            <person name="Dyer P.S."/>
            <person name="Grigoriev I.V."/>
        </authorList>
    </citation>
    <scope>NUCLEOTIDE SEQUENCE [LARGE SCALE GENOMIC DNA]</scope>
    <source>
        <strain evidence="2">CBS 593.65</strain>
    </source>
</reference>
<proteinExistence type="predicted"/>
<sequence length="125" mass="14430">MPETKFGIPSVIEARLLANIIGWQKAKEMFYFAKFYSAEEVEPWGLVDKSCRDVQELEEMVHEAVTTISSFGPKTMREQKTLCRIWEENDLVSGIEAGIHSYASMFQDGGSEPKHYMKTFTERKR</sequence>
<dbReference type="VEuPathDB" id="FungiDB:ASPSYDRAFT_50397"/>
<evidence type="ECO:0000313" key="2">
    <source>
        <dbReference type="Proteomes" id="UP000184356"/>
    </source>
</evidence>